<feature type="non-terminal residue" evidence="1">
    <location>
        <position position="1"/>
    </location>
</feature>
<evidence type="ECO:0000313" key="2">
    <source>
        <dbReference type="Proteomes" id="UP000094527"/>
    </source>
</evidence>
<gene>
    <name evidence="1" type="ORF">Ocin01_19732</name>
</gene>
<protein>
    <submittedName>
        <fullName evidence="1">Uncharacterized protein</fullName>
    </submittedName>
</protein>
<comment type="caution">
    <text evidence="1">The sequence shown here is derived from an EMBL/GenBank/DDBJ whole genome shotgun (WGS) entry which is preliminary data.</text>
</comment>
<dbReference type="AlphaFoldDB" id="A0A1D2M1V8"/>
<proteinExistence type="predicted"/>
<reference evidence="1 2" key="1">
    <citation type="journal article" date="2016" name="Genome Biol. Evol.">
        <title>Gene Family Evolution Reflects Adaptation to Soil Environmental Stressors in the Genome of the Collembolan Orchesella cincta.</title>
        <authorList>
            <person name="Faddeeva-Vakhrusheva A."/>
            <person name="Derks M.F."/>
            <person name="Anvar S.Y."/>
            <person name="Agamennone V."/>
            <person name="Suring W."/>
            <person name="Smit S."/>
            <person name="van Straalen N.M."/>
            <person name="Roelofs D."/>
        </authorList>
    </citation>
    <scope>NUCLEOTIDE SEQUENCE [LARGE SCALE GENOMIC DNA]</scope>
    <source>
        <tissue evidence="1">Mixed pool</tissue>
    </source>
</reference>
<accession>A0A1D2M1V8</accession>
<organism evidence="1 2">
    <name type="scientific">Orchesella cincta</name>
    <name type="common">Springtail</name>
    <name type="synonym">Podura cincta</name>
    <dbReference type="NCBI Taxonomy" id="48709"/>
    <lineage>
        <taxon>Eukaryota</taxon>
        <taxon>Metazoa</taxon>
        <taxon>Ecdysozoa</taxon>
        <taxon>Arthropoda</taxon>
        <taxon>Hexapoda</taxon>
        <taxon>Collembola</taxon>
        <taxon>Entomobryomorpha</taxon>
        <taxon>Entomobryoidea</taxon>
        <taxon>Orchesellidae</taxon>
        <taxon>Orchesellinae</taxon>
        <taxon>Orchesella</taxon>
    </lineage>
</organism>
<keyword evidence="2" id="KW-1185">Reference proteome</keyword>
<dbReference type="EMBL" id="LJIJ01006673">
    <property type="protein sequence ID" value="ODM86950.1"/>
    <property type="molecule type" value="Genomic_DNA"/>
</dbReference>
<evidence type="ECO:0000313" key="1">
    <source>
        <dbReference type="EMBL" id="ODM86950.1"/>
    </source>
</evidence>
<dbReference type="Proteomes" id="UP000094527">
    <property type="component" value="Unassembled WGS sequence"/>
</dbReference>
<name>A0A1D2M1V8_ORCCI</name>
<sequence length="192" mass="21611">DTTSLKVLAADTKSQADGLRFVLFNPNDLRKDIMGLNHVGHVLSLNLELVTGSGYKCDVKLNCKKLTQASPQTLLGEASLESPKYARYIVYHGLLIERILNGVVSWLSFCGFELYPESVLTPFTLLDREGNKHACHKEVLEDQCQFFLKHMEANPNTTELVVLGSCTTVDLLLQHLYHPRTQFLLLQHLNCL</sequence>